<reference evidence="3 4" key="1">
    <citation type="journal article" date="2009" name="Appl. Environ. Microbiol.">
        <title>Three genomes from the phylum Acidobacteria provide insight into the lifestyles of these microorganisms in soils.</title>
        <authorList>
            <person name="Ward N.L."/>
            <person name="Challacombe J.F."/>
            <person name="Janssen P.H."/>
            <person name="Henrissat B."/>
            <person name="Coutinho P.M."/>
            <person name="Wu M."/>
            <person name="Xie G."/>
            <person name="Haft D.H."/>
            <person name="Sait M."/>
            <person name="Badger J."/>
            <person name="Barabote R.D."/>
            <person name="Bradley B."/>
            <person name="Brettin T.S."/>
            <person name="Brinkac L.M."/>
            <person name="Bruce D."/>
            <person name="Creasy T."/>
            <person name="Daugherty S.C."/>
            <person name="Davidsen T.M."/>
            <person name="DeBoy R.T."/>
            <person name="Detter J.C."/>
            <person name="Dodson R.J."/>
            <person name="Durkin A.S."/>
            <person name="Ganapathy A."/>
            <person name="Gwinn-Giglio M."/>
            <person name="Han C.S."/>
            <person name="Khouri H."/>
            <person name="Kiss H."/>
            <person name="Kothari S.P."/>
            <person name="Madupu R."/>
            <person name="Nelson K.E."/>
            <person name="Nelson W.C."/>
            <person name="Paulsen I."/>
            <person name="Penn K."/>
            <person name="Ren Q."/>
            <person name="Rosovitz M.J."/>
            <person name="Selengut J.D."/>
            <person name="Shrivastava S."/>
            <person name="Sullivan S.A."/>
            <person name="Tapia R."/>
            <person name="Thompson L.S."/>
            <person name="Watkins K.L."/>
            <person name="Yang Q."/>
            <person name="Yu C."/>
            <person name="Zafar N."/>
            <person name="Zhou L."/>
            <person name="Kuske C.R."/>
        </authorList>
    </citation>
    <scope>NUCLEOTIDE SEQUENCE [LARGE SCALE GENOMIC DNA]</scope>
    <source>
        <strain evidence="4">ATCC 51196 / DSM 11244 / BCRC 80197 / JCM 7670 / NBRC 15755 / NCIMB 13165 / 161</strain>
    </source>
</reference>
<evidence type="ECO:0000313" key="4">
    <source>
        <dbReference type="Proteomes" id="UP000002207"/>
    </source>
</evidence>
<evidence type="ECO:0000256" key="1">
    <source>
        <dbReference type="ARBA" id="ARBA00008580"/>
    </source>
</evidence>
<dbReference type="EMBL" id="CP001472">
    <property type="protein sequence ID" value="ACO34501.1"/>
    <property type="molecule type" value="Genomic_DNA"/>
</dbReference>
<dbReference type="PANTHER" id="PTHR36582:SF2">
    <property type="entry name" value="ANTITOXIN PARD"/>
    <property type="match status" value="1"/>
</dbReference>
<dbReference type="InterPro" id="IPR010985">
    <property type="entry name" value="Ribbon_hlx_hlx"/>
</dbReference>
<dbReference type="InParanoid" id="C1F9M7"/>
<dbReference type="PANTHER" id="PTHR36582">
    <property type="entry name" value="ANTITOXIN PARD"/>
    <property type="match status" value="1"/>
</dbReference>
<dbReference type="KEGG" id="aca:ACP_2186"/>
<dbReference type="CDD" id="cd22231">
    <property type="entry name" value="RHH_NikR_HicB-like"/>
    <property type="match status" value="1"/>
</dbReference>
<dbReference type="Gene3D" id="6.10.10.120">
    <property type="entry name" value="Antitoxin ParD1-like"/>
    <property type="match status" value="1"/>
</dbReference>
<protein>
    <submittedName>
        <fullName evidence="3">Putative addiction module antidote protein, CC2985 family</fullName>
    </submittedName>
</protein>
<dbReference type="SUPFAM" id="SSF47598">
    <property type="entry name" value="Ribbon-helix-helix"/>
    <property type="match status" value="1"/>
</dbReference>
<keyword evidence="2" id="KW-1277">Toxin-antitoxin system</keyword>
<sequence>MPTRNINLTPQMDRFVDSRIKEGRYGNASEVIRAGLRALEKEEREEEARIEALRSALVAGEQSGFVTGNPFEQVREFLNDLPKAAGG</sequence>
<comment type="similarity">
    <text evidence="1">Belongs to the ParD antitoxin family.</text>
</comment>
<dbReference type="InterPro" id="IPR038296">
    <property type="entry name" value="ParD_sf"/>
</dbReference>
<dbReference type="GO" id="GO:0006355">
    <property type="term" value="P:regulation of DNA-templated transcription"/>
    <property type="evidence" value="ECO:0007669"/>
    <property type="project" value="InterPro"/>
</dbReference>
<dbReference type="Pfam" id="PF03693">
    <property type="entry name" value="ParD_antitoxin"/>
    <property type="match status" value="1"/>
</dbReference>
<dbReference type="eggNOG" id="COG3609">
    <property type="taxonomic scope" value="Bacteria"/>
</dbReference>
<dbReference type="AlphaFoldDB" id="C1F9M7"/>
<dbReference type="OrthoDB" id="9815501at2"/>
<dbReference type="NCBIfam" id="TIGR02606">
    <property type="entry name" value="antidote_CC2985"/>
    <property type="match status" value="1"/>
</dbReference>
<dbReference type="InterPro" id="IPR022789">
    <property type="entry name" value="ParD"/>
</dbReference>
<proteinExistence type="inferred from homology"/>
<dbReference type="HOGENOM" id="CLU_144805_1_0_0"/>
<gene>
    <name evidence="3" type="ordered locus">ACP_2186</name>
</gene>
<accession>C1F9M7</accession>
<name>C1F9M7_ACIC5</name>
<evidence type="ECO:0000313" key="3">
    <source>
        <dbReference type="EMBL" id="ACO34501.1"/>
    </source>
</evidence>
<keyword evidence="4" id="KW-1185">Reference proteome</keyword>
<dbReference type="RefSeq" id="WP_015897283.1">
    <property type="nucleotide sequence ID" value="NC_012483.1"/>
</dbReference>
<organism evidence="3 4">
    <name type="scientific">Acidobacterium capsulatum (strain ATCC 51196 / DSM 11244 / BCRC 80197 / JCM 7670 / NBRC 15755 / NCIMB 13165 / 161)</name>
    <dbReference type="NCBI Taxonomy" id="240015"/>
    <lineage>
        <taxon>Bacteria</taxon>
        <taxon>Pseudomonadati</taxon>
        <taxon>Acidobacteriota</taxon>
        <taxon>Terriglobia</taxon>
        <taxon>Terriglobales</taxon>
        <taxon>Acidobacteriaceae</taxon>
        <taxon>Acidobacterium</taxon>
    </lineage>
</organism>
<dbReference type="STRING" id="240015.ACP_2186"/>
<evidence type="ECO:0000256" key="2">
    <source>
        <dbReference type="ARBA" id="ARBA00022649"/>
    </source>
</evidence>
<dbReference type="Proteomes" id="UP000002207">
    <property type="component" value="Chromosome"/>
</dbReference>